<accession>A0A327L1Q9</accession>
<dbReference type="Pfam" id="PF01266">
    <property type="entry name" value="DAO"/>
    <property type="match status" value="1"/>
</dbReference>
<dbReference type="Gene3D" id="3.30.9.10">
    <property type="entry name" value="D-Amino Acid Oxidase, subunit A, domain 2"/>
    <property type="match status" value="1"/>
</dbReference>
<name>A0A327L1Q9_9BRAD</name>
<dbReference type="GO" id="GO:0016491">
    <property type="term" value="F:oxidoreductase activity"/>
    <property type="evidence" value="ECO:0007669"/>
    <property type="project" value="UniProtKB-KW"/>
</dbReference>
<dbReference type="Gene3D" id="3.50.50.60">
    <property type="entry name" value="FAD/NAD(P)-binding domain"/>
    <property type="match status" value="1"/>
</dbReference>
<dbReference type="InterPro" id="IPR036188">
    <property type="entry name" value="FAD/NAD-bd_sf"/>
</dbReference>
<feature type="region of interest" description="Disordered" evidence="2">
    <location>
        <begin position="480"/>
        <end position="605"/>
    </location>
</feature>
<evidence type="ECO:0000256" key="2">
    <source>
        <dbReference type="SAM" id="MobiDB-lite"/>
    </source>
</evidence>
<dbReference type="EMBL" id="NPEX01000030">
    <property type="protein sequence ID" value="RAI44889.1"/>
    <property type="molecule type" value="Genomic_DNA"/>
</dbReference>
<feature type="compositionally biased region" description="Low complexity" evidence="2">
    <location>
        <begin position="513"/>
        <end position="522"/>
    </location>
</feature>
<sequence length="605" mass="65688">MWRRTKSRPHPAKGKPGASRLITAAMTGGAAFGFPDTGTPAWPGERGRMDETVAADYGRSWYAATAVAAPERPPLAFDVDVDVCVIGAGLAGLTTALEIARLGWSVVVLEAKRVAWSASGRNCGFVLPGFACDPHRIVERVGLDRARRLWALSEAGVAYVRTMIRESELPAVHPARGWLDVSKTDDLDEMQETLSLLAGDFGAAVEGWPVEQVRELLKSDAYFHALHYPNAFHIHPLNYALGLAAAAEAAGVRIFEDTPAREIDPAGVRKRVATPAAMVRAGQVVLAGNVHMGELMPRLAETVLPVTSYTAVTAPLGGRLHDAIAYPGAVSDSRFANHHYRVVDGDRLLWCGEGTCFSRDPRKVAESSFKPAIAAVYPQLGPVEFTHAWGGSMGFAIHRMPQIGEISPGLWVAAAFGGHGLNTTAIAGNLIARAIVENDDNWRQFEPWDLVWAGGTSGRLVQETRMRLRNRRETVAAALAQRRDRKRRAAAPPLYRRSDEETDGPPPTDWAEVRAVAAAPPTEARRERDEDEPLRPAEIYGRRAYGDPSFGPDDAPEPPNALDWRRAKAIEDRAGGSDETAPGSSPQRPERPRSVDSRHGRPSGR</sequence>
<dbReference type="PANTHER" id="PTHR13847:SF281">
    <property type="entry name" value="FAD DEPENDENT OXIDOREDUCTASE DOMAIN-CONTAINING PROTEIN"/>
    <property type="match status" value="1"/>
</dbReference>
<evidence type="ECO:0000256" key="1">
    <source>
        <dbReference type="ARBA" id="ARBA00023002"/>
    </source>
</evidence>
<keyword evidence="1" id="KW-0560">Oxidoreductase</keyword>
<evidence type="ECO:0000313" key="4">
    <source>
        <dbReference type="EMBL" id="RAI44889.1"/>
    </source>
</evidence>
<dbReference type="InterPro" id="IPR006076">
    <property type="entry name" value="FAD-dep_OxRdtase"/>
</dbReference>
<protein>
    <recommendedName>
        <fullName evidence="3">FAD dependent oxidoreductase domain-containing protein</fullName>
    </recommendedName>
</protein>
<evidence type="ECO:0000259" key="3">
    <source>
        <dbReference type="Pfam" id="PF01266"/>
    </source>
</evidence>
<proteinExistence type="predicted"/>
<keyword evidence="5" id="KW-1185">Reference proteome</keyword>
<dbReference type="GO" id="GO:0005737">
    <property type="term" value="C:cytoplasm"/>
    <property type="evidence" value="ECO:0007669"/>
    <property type="project" value="TreeGrafter"/>
</dbReference>
<comment type="caution">
    <text evidence="4">The sequence shown here is derived from an EMBL/GenBank/DDBJ whole genome shotgun (WGS) entry which is preliminary data.</text>
</comment>
<feature type="compositionally biased region" description="Basic and acidic residues" evidence="2">
    <location>
        <begin position="588"/>
        <end position="599"/>
    </location>
</feature>
<dbReference type="SUPFAM" id="SSF51905">
    <property type="entry name" value="FAD/NAD(P)-binding domain"/>
    <property type="match status" value="1"/>
</dbReference>
<feature type="domain" description="FAD dependent oxidoreductase" evidence="3">
    <location>
        <begin position="82"/>
        <end position="433"/>
    </location>
</feature>
<organism evidence="4 5">
    <name type="scientific">Rhodoplanes roseus</name>
    <dbReference type="NCBI Taxonomy" id="29409"/>
    <lineage>
        <taxon>Bacteria</taxon>
        <taxon>Pseudomonadati</taxon>
        <taxon>Pseudomonadota</taxon>
        <taxon>Alphaproteobacteria</taxon>
        <taxon>Hyphomicrobiales</taxon>
        <taxon>Nitrobacteraceae</taxon>
        <taxon>Rhodoplanes</taxon>
    </lineage>
</organism>
<feature type="compositionally biased region" description="Basic and acidic residues" evidence="2">
    <location>
        <begin position="563"/>
        <end position="576"/>
    </location>
</feature>
<dbReference type="PANTHER" id="PTHR13847">
    <property type="entry name" value="SARCOSINE DEHYDROGENASE-RELATED"/>
    <property type="match status" value="1"/>
</dbReference>
<dbReference type="AlphaFoldDB" id="A0A327L1Q9"/>
<gene>
    <name evidence="4" type="ORF">CH341_06650</name>
</gene>
<evidence type="ECO:0000313" key="5">
    <source>
        <dbReference type="Proteomes" id="UP000249130"/>
    </source>
</evidence>
<dbReference type="Proteomes" id="UP000249130">
    <property type="component" value="Unassembled WGS sequence"/>
</dbReference>
<reference evidence="4 5" key="1">
    <citation type="submission" date="2017-07" db="EMBL/GenBank/DDBJ databases">
        <title>Draft Genome Sequences of Select Purple Nonsulfur Bacteria.</title>
        <authorList>
            <person name="Lasarre B."/>
            <person name="Mckinlay J.B."/>
        </authorList>
    </citation>
    <scope>NUCLEOTIDE SEQUENCE [LARGE SCALE GENOMIC DNA]</scope>
    <source>
        <strain evidence="4 5">DSM 5909</strain>
    </source>
</reference>
<dbReference type="OrthoDB" id="9806601at2"/>